<feature type="compositionally biased region" description="Polar residues" evidence="6">
    <location>
        <begin position="1240"/>
        <end position="1266"/>
    </location>
</feature>
<feature type="region of interest" description="Disordered" evidence="6">
    <location>
        <begin position="1489"/>
        <end position="1528"/>
    </location>
</feature>
<dbReference type="PANTHER" id="PTHR23030:SF30">
    <property type="entry name" value="TYROSINE-PROTEIN PHOSPHATASE NON-RECEPTOR TYPE 23"/>
    <property type="match status" value="1"/>
</dbReference>
<organism evidence="9 10">
    <name type="scientific">Diaphorina citri</name>
    <name type="common">Asian citrus psyllid</name>
    <dbReference type="NCBI Taxonomy" id="121845"/>
    <lineage>
        <taxon>Eukaryota</taxon>
        <taxon>Metazoa</taxon>
        <taxon>Ecdysozoa</taxon>
        <taxon>Arthropoda</taxon>
        <taxon>Hexapoda</taxon>
        <taxon>Insecta</taxon>
        <taxon>Pterygota</taxon>
        <taxon>Neoptera</taxon>
        <taxon>Paraneoptera</taxon>
        <taxon>Hemiptera</taxon>
        <taxon>Sternorrhyncha</taxon>
        <taxon>Psylloidea</taxon>
        <taxon>Psyllidae</taxon>
        <taxon>Diaphorininae</taxon>
        <taxon>Diaphorina</taxon>
    </lineage>
</organism>
<dbReference type="GO" id="GO:0043328">
    <property type="term" value="P:protein transport to vacuole involved in ubiquitin-dependent protein catabolic process via the multivesicular body sorting pathway"/>
    <property type="evidence" value="ECO:0007669"/>
    <property type="project" value="TreeGrafter"/>
</dbReference>
<feature type="compositionally biased region" description="Polar residues" evidence="6">
    <location>
        <begin position="952"/>
        <end position="966"/>
    </location>
</feature>
<name>A0A3Q0IPG6_DIACI</name>
<feature type="compositionally biased region" description="Low complexity" evidence="6">
    <location>
        <begin position="1864"/>
        <end position="1874"/>
    </location>
</feature>
<evidence type="ECO:0000313" key="10">
    <source>
        <dbReference type="RefSeq" id="XP_026678127.1"/>
    </source>
</evidence>
<dbReference type="PRINTS" id="PR00700">
    <property type="entry name" value="PRTYPHPHTASE"/>
</dbReference>
<keyword evidence="9" id="KW-1185">Reference proteome</keyword>
<dbReference type="Gene3D" id="1.20.120.560">
    <property type="entry name" value="alix/aip1 in complex with the ypdl late domain"/>
    <property type="match status" value="1"/>
</dbReference>
<feature type="compositionally biased region" description="Low complexity" evidence="6">
    <location>
        <begin position="1296"/>
        <end position="1305"/>
    </location>
</feature>
<feature type="region of interest" description="Disordered" evidence="6">
    <location>
        <begin position="732"/>
        <end position="764"/>
    </location>
</feature>
<feature type="compositionally biased region" description="Polar residues" evidence="6">
    <location>
        <begin position="1378"/>
        <end position="1409"/>
    </location>
</feature>
<accession>A0A3Q0IPG6</accession>
<dbReference type="PROSITE" id="PS50055">
    <property type="entry name" value="TYR_PHOSPHATASE_PTP"/>
    <property type="match status" value="1"/>
</dbReference>
<proteinExistence type="predicted"/>
<dbReference type="Gene3D" id="3.90.190.10">
    <property type="entry name" value="Protein tyrosine phosphatase superfamily"/>
    <property type="match status" value="1"/>
</dbReference>
<dbReference type="Gene3D" id="1.25.40.280">
    <property type="entry name" value="alix/aip1 like domains"/>
    <property type="match status" value="1"/>
</dbReference>
<dbReference type="SMART" id="SM01041">
    <property type="entry name" value="BRO1"/>
    <property type="match status" value="1"/>
</dbReference>
<feature type="domain" description="Tyrosine-protein phosphatase" evidence="7">
    <location>
        <begin position="1586"/>
        <end position="1692"/>
    </location>
</feature>
<feature type="compositionally biased region" description="Polar residues" evidence="6">
    <location>
        <begin position="1021"/>
        <end position="1036"/>
    </location>
</feature>
<dbReference type="InterPro" id="IPR025304">
    <property type="entry name" value="ALIX_V_dom"/>
</dbReference>
<feature type="region of interest" description="Disordered" evidence="6">
    <location>
        <begin position="1378"/>
        <end position="1436"/>
    </location>
</feature>
<feature type="region of interest" description="Disordered" evidence="6">
    <location>
        <begin position="1849"/>
        <end position="1874"/>
    </location>
</feature>
<evidence type="ECO:0000259" key="8">
    <source>
        <dbReference type="PROSITE" id="PS51180"/>
    </source>
</evidence>
<feature type="compositionally biased region" description="Polar residues" evidence="6">
    <location>
        <begin position="801"/>
        <end position="839"/>
    </location>
</feature>
<feature type="compositionally biased region" description="Low complexity" evidence="6">
    <location>
        <begin position="840"/>
        <end position="888"/>
    </location>
</feature>
<dbReference type="InterPro" id="IPR000242">
    <property type="entry name" value="PTP_cat"/>
</dbReference>
<evidence type="ECO:0000256" key="1">
    <source>
        <dbReference type="ARBA" id="ARBA00004177"/>
    </source>
</evidence>
<feature type="compositionally biased region" description="Polar residues" evidence="6">
    <location>
        <begin position="1306"/>
        <end position="1318"/>
    </location>
</feature>
<protein>
    <submittedName>
        <fullName evidence="10">Tyrosine-protein phosphatase non-receptor type 23</fullName>
    </submittedName>
</protein>
<dbReference type="GeneID" id="103507481"/>
<feature type="region of interest" description="Disordered" evidence="6">
    <location>
        <begin position="1892"/>
        <end position="1917"/>
    </location>
</feature>
<comment type="subcellular location">
    <subcellularLocation>
        <location evidence="2">Cytoplasm</location>
    </subcellularLocation>
    <subcellularLocation>
        <location evidence="1">Endosome</location>
    </subcellularLocation>
</comment>
<feature type="compositionally biased region" description="Low complexity" evidence="6">
    <location>
        <begin position="1037"/>
        <end position="1067"/>
    </location>
</feature>
<feature type="compositionally biased region" description="Basic and acidic residues" evidence="6">
    <location>
        <begin position="1908"/>
        <end position="1917"/>
    </location>
</feature>
<dbReference type="KEGG" id="dci:103507481"/>
<dbReference type="PaxDb" id="121845-A0A3Q0IPG6"/>
<dbReference type="Pfam" id="PF13949">
    <property type="entry name" value="ALIX_LYPXL_bnd"/>
    <property type="match status" value="1"/>
</dbReference>
<dbReference type="Pfam" id="PF03097">
    <property type="entry name" value="BRO1"/>
    <property type="match status" value="1"/>
</dbReference>
<evidence type="ECO:0000256" key="3">
    <source>
        <dbReference type="ARBA" id="ARBA00022490"/>
    </source>
</evidence>
<dbReference type="Proteomes" id="UP000079169">
    <property type="component" value="Unplaced"/>
</dbReference>
<dbReference type="RefSeq" id="XP_026678127.1">
    <property type="nucleotide sequence ID" value="XM_026822326.1"/>
</dbReference>
<reference evidence="10" key="1">
    <citation type="submission" date="2025-08" db="UniProtKB">
        <authorList>
            <consortium name="RefSeq"/>
        </authorList>
    </citation>
    <scope>IDENTIFICATION</scope>
</reference>
<keyword evidence="5" id="KW-0175">Coiled coil</keyword>
<evidence type="ECO:0000256" key="4">
    <source>
        <dbReference type="ARBA" id="ARBA00022753"/>
    </source>
</evidence>
<dbReference type="SMART" id="SM00194">
    <property type="entry name" value="PTPc"/>
    <property type="match status" value="1"/>
</dbReference>
<feature type="region of interest" description="Disordered" evidence="6">
    <location>
        <begin position="1296"/>
        <end position="1318"/>
    </location>
</feature>
<sequence>MEAVPRMPMLFFDLKTSPESADFKVLKEYIQLGYHEDPEKYSWEIHNLESLRAMAVHPQHNVDGVSILKNYFCQLTFLRSRFPLTRDGGPIRINFSWKEAFSSNVASSADIRFELLCIMFNIGSLHSKLGVMNERVTSEGLKLACSHFQCAAWAFQQLKEMSFSEVQMSSSVISFMVNTCLAQAQECVLEQSLTGNRKPIINAKVAAQIVDFYSIALNALSAISPEQLKYETNCCEVFDVKTHEGWKKYLRYKIHYYKAITLLYQGMQAEEEQKMGERVTYYDAAFKKLTESIDVSKSIAKSEITRNLHDIAMMGEAFSFTMDVIEGKRKAARNDNDFVYHEKVPTLDSLPELKGRDLVKCIPFSTNDRDISGPDIFEKLIPMKAHEAASLYSEEKAKLLRHMSAKIENLDAELTNFMSSLQLDIIGACQNPERLPQDLVDKCAEMTARPDAIQELTNAMAQLSDSYHDVDAMLEEIKALVTEEEESEKEYQEIMGPRPPSIVATDLKREMNKYLEAHRKAQESNETLHQAMTFHVANLKLLSLTPSQLEKHIPPLTEIKTPETEKTVGVLEHLVSKVEEMRHQRSQFLSQLRQDLLNDEITSQLVTVKQSECLETVFESALAKHNIVINLIEKNLQAQPRILSALTAAYTACAPMRTSLSEVVHRRNSVLAALRASYDAYEDLRAKTKRGVEFYEKLGNTVSKLQTRVRGTCKVQEEERLAQLKKENKVLPRHKRKVEAVPKVPPSEDSPHPTTTGPKLKDYLAAGGGYSKPGGYASGYPSDYSYPMAPAGVRPTPVGSEMNTEVKTDSNVGPYSSYPGSNGTQPSYSPATVSAANGVSSGSYPSPNMSSHSSSNSNPGGPNPGASHDSGYPYPTQTPGGYPSGYGQEKSGVSGSHNYQTGGSGSASYSAPTYSPGNPQTYTPNPSSAYSQQYTGGNPQSYGPSQAIPEGHSSNVPSGYSQSSVPSERMSYPQRTSQPETSANPPTSQYAYTAPSYTTPPYNYSQATDSQPYTADVGKNDGSSTTYASQTSTNVYTSQTASSSNATAGYTTSYTPYQYPTSTTPVTHPTYVNTASQPTPYAGYATSTASTSYPSNNSSYATNNANSYPGNITYPSNTASPAPQYGYPGYTAQDTASSGYTSQTGPYPYPSTAPSPYSGQAAPYSSQTYGTPAQSYPYPSGQYDQTQNVQPYASPATSLPQYTNTSTVTPQSIPTSQPSEYATYGQSYGQTDSPYGVPATASQPSYPTVSQPSYTTGTQPTYGSVGSDMSYSTQAYASTGSSQTGQPVPQTLASYTASYPSYPTSQDGSFPQDPSFSPYTPDQKYPTSNYSYNSSYVNAGHASYLQTQSSSYTPHELTSSAQNYYNVPYGTQSYMQANGNSYVNTTPSSLTSPDVGTPLSPTGSHNASWQNTSSQYNSSQTEYNSSQSQYNSSQAQYNSSSQYNTLASNVDLLADLDVHITQSPLIPSSDVTAKMSTLSLSSVTTTATSTVTTSSVTATTSVTSEDTKSAEGSGASEQPAPVEKKTSEDLTSILSNTSFIAPKPPTQSTDIALDKEALTQLAQDAEKLEKVVETLTTKTLSGPTPLDAKWKELTDLQAKDSVQQSISVARCYPMKNRSPDILPYDSSRVELPSTKDDYINASYIRCPALPNPPPLIVTQAPLNSTVGDFWTMVWEQSVELVVCLLTDQELIKLINQPTMNQAEVTKLVSRLRIPILAKHRRLRNPEGPQGRVKKLRSIVTALLKYERIEVYHYDGDEARGFFPISPDLVQLASTVSASRKNLLRDREHLKFAHQCVLYYTQDLLMRRGVLSRTSFEEKRPKTHSRLPSQDFLGSKDFSAVQYTVDYTGLEDPGSASKKGHSRKSSSSSICSSSNKAELFSSQLGTLDKLATLSTPQDPLSQIDPLWPIKKEKDPPNQ</sequence>
<gene>
    <name evidence="10" type="primary">LOC103507481</name>
</gene>
<dbReference type="GO" id="GO:0004725">
    <property type="term" value="F:protein tyrosine phosphatase activity"/>
    <property type="evidence" value="ECO:0007669"/>
    <property type="project" value="InterPro"/>
</dbReference>
<dbReference type="InterPro" id="IPR038499">
    <property type="entry name" value="BRO1_sf"/>
</dbReference>
<dbReference type="Gene3D" id="1.20.140.50">
    <property type="entry name" value="alix/aip1 like domains"/>
    <property type="match status" value="1"/>
</dbReference>
<feature type="compositionally biased region" description="Low complexity" evidence="6">
    <location>
        <begin position="1410"/>
        <end position="1436"/>
    </location>
</feature>
<feature type="coiled-coil region" evidence="5">
    <location>
        <begin position="470"/>
        <end position="524"/>
    </location>
</feature>
<dbReference type="SUPFAM" id="SSF52799">
    <property type="entry name" value="(Phosphotyrosine protein) phosphatases II"/>
    <property type="match status" value="1"/>
</dbReference>
<dbReference type="GO" id="GO:0032456">
    <property type="term" value="P:endocytic recycling"/>
    <property type="evidence" value="ECO:0007669"/>
    <property type="project" value="TreeGrafter"/>
</dbReference>
<feature type="region of interest" description="Disordered" evidence="6">
    <location>
        <begin position="796"/>
        <end position="1079"/>
    </location>
</feature>
<feature type="compositionally biased region" description="Polar residues" evidence="6">
    <location>
        <begin position="891"/>
        <end position="944"/>
    </location>
</feature>
<feature type="compositionally biased region" description="Low complexity" evidence="6">
    <location>
        <begin position="1489"/>
        <end position="1504"/>
    </location>
</feature>
<evidence type="ECO:0000256" key="2">
    <source>
        <dbReference type="ARBA" id="ARBA00004496"/>
    </source>
</evidence>
<dbReference type="InterPro" id="IPR029021">
    <property type="entry name" value="Prot-tyrosine_phosphatase-like"/>
</dbReference>
<dbReference type="CTD" id="39610"/>
<dbReference type="GO" id="GO:0005768">
    <property type="term" value="C:endosome"/>
    <property type="evidence" value="ECO:0007669"/>
    <property type="project" value="UniProtKB-SubCell"/>
</dbReference>
<feature type="compositionally biased region" description="Polar residues" evidence="6">
    <location>
        <begin position="1182"/>
        <end position="1233"/>
    </location>
</feature>
<feature type="domain" description="BRO1" evidence="8">
    <location>
        <begin position="8"/>
        <end position="414"/>
    </location>
</feature>
<dbReference type="InterPro" id="IPR004328">
    <property type="entry name" value="BRO1_dom"/>
</dbReference>
<evidence type="ECO:0000256" key="6">
    <source>
        <dbReference type="SAM" id="MobiDB-lite"/>
    </source>
</evidence>
<dbReference type="PROSITE" id="PS51180">
    <property type="entry name" value="BRO1"/>
    <property type="match status" value="1"/>
</dbReference>
<feature type="compositionally biased region" description="Polar residues" evidence="6">
    <location>
        <begin position="1163"/>
        <end position="1174"/>
    </location>
</feature>
<evidence type="ECO:0000256" key="5">
    <source>
        <dbReference type="SAM" id="Coils"/>
    </source>
</evidence>
<feature type="compositionally biased region" description="Polar residues" evidence="6">
    <location>
        <begin position="1132"/>
        <end position="1145"/>
    </location>
</feature>
<feature type="region of interest" description="Disordered" evidence="6">
    <location>
        <begin position="1125"/>
        <end position="1266"/>
    </location>
</feature>
<dbReference type="PANTHER" id="PTHR23030">
    <property type="entry name" value="PCD6 INTERACTING PROTEIN-RELATED"/>
    <property type="match status" value="1"/>
</dbReference>
<keyword evidence="3" id="KW-0963">Cytoplasm</keyword>
<dbReference type="GO" id="GO:0045022">
    <property type="term" value="P:early endosome to late endosome transport"/>
    <property type="evidence" value="ECO:0007669"/>
    <property type="project" value="TreeGrafter"/>
</dbReference>
<dbReference type="Pfam" id="PF00102">
    <property type="entry name" value="Y_phosphatase"/>
    <property type="match status" value="1"/>
</dbReference>
<dbReference type="STRING" id="121845.A0A3Q0IPG6"/>
<evidence type="ECO:0000313" key="9">
    <source>
        <dbReference type="Proteomes" id="UP000079169"/>
    </source>
</evidence>
<feature type="compositionally biased region" description="Polar residues" evidence="6">
    <location>
        <begin position="973"/>
        <end position="1013"/>
    </location>
</feature>
<evidence type="ECO:0000259" key="7">
    <source>
        <dbReference type="PROSITE" id="PS50055"/>
    </source>
</evidence>
<keyword evidence="4" id="KW-0967">Endosome</keyword>